<gene>
    <name evidence="2" type="ORF">BDV95DRAFT_337015</name>
</gene>
<keyword evidence="3" id="KW-1185">Reference proteome</keyword>
<dbReference type="Proteomes" id="UP000481861">
    <property type="component" value="Unassembled WGS sequence"/>
</dbReference>
<comment type="caution">
    <text evidence="2">The sequence shown here is derived from an EMBL/GenBank/DDBJ whole genome shotgun (WGS) entry which is preliminary data.</text>
</comment>
<dbReference type="EMBL" id="JAADJZ010000006">
    <property type="protein sequence ID" value="KAF2874611.1"/>
    <property type="molecule type" value="Genomic_DNA"/>
</dbReference>
<evidence type="ECO:0000256" key="1">
    <source>
        <dbReference type="SAM" id="MobiDB-lite"/>
    </source>
</evidence>
<accession>A0A7C8IDU8</accession>
<organism evidence="2 3">
    <name type="scientific">Massariosphaeria phaeospora</name>
    <dbReference type="NCBI Taxonomy" id="100035"/>
    <lineage>
        <taxon>Eukaryota</taxon>
        <taxon>Fungi</taxon>
        <taxon>Dikarya</taxon>
        <taxon>Ascomycota</taxon>
        <taxon>Pezizomycotina</taxon>
        <taxon>Dothideomycetes</taxon>
        <taxon>Pleosporomycetidae</taxon>
        <taxon>Pleosporales</taxon>
        <taxon>Pleosporales incertae sedis</taxon>
        <taxon>Massariosphaeria</taxon>
    </lineage>
</organism>
<evidence type="ECO:0000313" key="3">
    <source>
        <dbReference type="Proteomes" id="UP000481861"/>
    </source>
</evidence>
<dbReference type="AlphaFoldDB" id="A0A7C8IDU8"/>
<feature type="region of interest" description="Disordered" evidence="1">
    <location>
        <begin position="98"/>
        <end position="122"/>
    </location>
</feature>
<protein>
    <submittedName>
        <fullName evidence="2">Uncharacterized protein</fullName>
    </submittedName>
</protein>
<proteinExistence type="predicted"/>
<name>A0A7C8IDU8_9PLEO</name>
<reference evidence="2 3" key="1">
    <citation type="submission" date="2020-01" db="EMBL/GenBank/DDBJ databases">
        <authorList>
            <consortium name="DOE Joint Genome Institute"/>
            <person name="Haridas S."/>
            <person name="Albert R."/>
            <person name="Binder M."/>
            <person name="Bloem J."/>
            <person name="Labutti K."/>
            <person name="Salamov A."/>
            <person name="Andreopoulos B."/>
            <person name="Baker S.E."/>
            <person name="Barry K."/>
            <person name="Bills G."/>
            <person name="Bluhm B.H."/>
            <person name="Cannon C."/>
            <person name="Castanera R."/>
            <person name="Culley D.E."/>
            <person name="Daum C."/>
            <person name="Ezra D."/>
            <person name="Gonzalez J.B."/>
            <person name="Henrissat B."/>
            <person name="Kuo A."/>
            <person name="Liang C."/>
            <person name="Lipzen A."/>
            <person name="Lutzoni F."/>
            <person name="Magnuson J."/>
            <person name="Mondo S."/>
            <person name="Nolan M."/>
            <person name="Ohm R."/>
            <person name="Pangilinan J."/>
            <person name="Park H.-J.H."/>
            <person name="Ramirez L."/>
            <person name="Alfaro M."/>
            <person name="Sun H."/>
            <person name="Tritt A."/>
            <person name="Yoshinaga Y."/>
            <person name="Zwiers L.-H.L."/>
            <person name="Turgeon B.G."/>
            <person name="Goodwin S.B."/>
            <person name="Spatafora J.W."/>
            <person name="Crous P.W."/>
            <person name="Grigoriev I.V."/>
        </authorList>
    </citation>
    <scope>NUCLEOTIDE SEQUENCE [LARGE SCALE GENOMIC DNA]</scope>
    <source>
        <strain evidence="2 3">CBS 611.86</strain>
    </source>
</reference>
<evidence type="ECO:0000313" key="2">
    <source>
        <dbReference type="EMBL" id="KAF2874611.1"/>
    </source>
</evidence>
<sequence length="155" mass="17250">MTIVLPRGCAGRTSSRLASAAHVHCVLFEQSRRSCFIERFAIPQAGIAEHAPRAQKKNSCFFTSPQNRTPQNSNLHHHPLHTTSAADLAAHTERTYFPRPETPSYRASRALGFPRQTPPHTLRQRLCTPLGKKTLKAMDLGLGSPLPDCKIPHIR</sequence>